<feature type="compositionally biased region" description="Acidic residues" evidence="6">
    <location>
        <begin position="277"/>
        <end position="294"/>
    </location>
</feature>
<feature type="transmembrane region" description="Helical" evidence="7">
    <location>
        <begin position="78"/>
        <end position="98"/>
    </location>
</feature>
<keyword evidence="5 7" id="KW-0472">Membrane</keyword>
<keyword evidence="4 7" id="KW-1133">Transmembrane helix</keyword>
<evidence type="ECO:0000256" key="1">
    <source>
        <dbReference type="ARBA" id="ARBA00004141"/>
    </source>
</evidence>
<dbReference type="PANTHER" id="PTHR16172:SF2">
    <property type="entry name" value="MAJOR FACILITATOR SUPERFAMILY DOMAIN-CONTAINING PROTEIN 6"/>
    <property type="match status" value="1"/>
</dbReference>
<dbReference type="Pfam" id="PF12832">
    <property type="entry name" value="MFS_1_like"/>
    <property type="match status" value="1"/>
</dbReference>
<feature type="transmembrane region" description="Helical" evidence="7">
    <location>
        <begin position="438"/>
        <end position="457"/>
    </location>
</feature>
<evidence type="ECO:0000256" key="3">
    <source>
        <dbReference type="ARBA" id="ARBA00022692"/>
    </source>
</evidence>
<dbReference type="Gene3D" id="1.20.1250.20">
    <property type="entry name" value="MFS general substrate transporter like domains"/>
    <property type="match status" value="3"/>
</dbReference>
<evidence type="ECO:0000256" key="7">
    <source>
        <dbReference type="SAM" id="Phobius"/>
    </source>
</evidence>
<dbReference type="SUPFAM" id="SSF103473">
    <property type="entry name" value="MFS general substrate transporter"/>
    <property type="match status" value="2"/>
</dbReference>
<feature type="compositionally biased region" description="Polar residues" evidence="6">
    <location>
        <begin position="304"/>
        <end position="314"/>
    </location>
</feature>
<name>A0A818LWZ9_9BILA</name>
<gene>
    <name evidence="9" type="ORF">FME351_LOCUS20490</name>
    <name evidence="10" type="ORF">TSG867_LOCUS29037</name>
</gene>
<dbReference type="CDD" id="cd17335">
    <property type="entry name" value="MFS_MFSD6"/>
    <property type="match status" value="1"/>
</dbReference>
<feature type="transmembrane region" description="Helical" evidence="7">
    <location>
        <begin position="138"/>
        <end position="157"/>
    </location>
</feature>
<comment type="subcellular location">
    <subcellularLocation>
        <location evidence="1">Membrane</location>
        <topology evidence="1">Multi-pass membrane protein</topology>
    </subcellularLocation>
</comment>
<feature type="transmembrane region" description="Helical" evidence="7">
    <location>
        <begin position="691"/>
        <end position="708"/>
    </location>
</feature>
<comment type="caution">
    <text evidence="9">The sequence shown here is derived from an EMBL/GenBank/DDBJ whole genome shotgun (WGS) entry which is preliminary data.</text>
</comment>
<dbReference type="InterPro" id="IPR036259">
    <property type="entry name" value="MFS_trans_sf"/>
</dbReference>
<evidence type="ECO:0000256" key="5">
    <source>
        <dbReference type="ARBA" id="ARBA00023136"/>
    </source>
</evidence>
<feature type="transmembrane region" description="Helical" evidence="7">
    <location>
        <begin position="570"/>
        <end position="588"/>
    </location>
</feature>
<evidence type="ECO:0000259" key="8">
    <source>
        <dbReference type="Pfam" id="PF12832"/>
    </source>
</evidence>
<protein>
    <recommendedName>
        <fullName evidence="8">Major facilitator superfamily associated domain-containing protein</fullName>
    </recommendedName>
</protein>
<dbReference type="EMBL" id="CAJNYU010002647">
    <property type="protein sequence ID" value="CAF3571774.1"/>
    <property type="molecule type" value="Genomic_DNA"/>
</dbReference>
<organism evidence="9 11">
    <name type="scientific">Rotaria socialis</name>
    <dbReference type="NCBI Taxonomy" id="392032"/>
    <lineage>
        <taxon>Eukaryota</taxon>
        <taxon>Metazoa</taxon>
        <taxon>Spiralia</taxon>
        <taxon>Gnathifera</taxon>
        <taxon>Rotifera</taxon>
        <taxon>Eurotatoria</taxon>
        <taxon>Bdelloidea</taxon>
        <taxon>Philodinida</taxon>
        <taxon>Philodinidae</taxon>
        <taxon>Rotaria</taxon>
    </lineage>
</organism>
<evidence type="ECO:0000256" key="4">
    <source>
        <dbReference type="ARBA" id="ARBA00022989"/>
    </source>
</evidence>
<comment type="similarity">
    <text evidence="2">Belongs to the major facilitator superfamily. MFSD6 family.</text>
</comment>
<feature type="domain" description="Major facilitator superfamily associated" evidence="8">
    <location>
        <begin position="76"/>
        <end position="693"/>
    </location>
</feature>
<keyword evidence="3 7" id="KW-0812">Transmembrane</keyword>
<proteinExistence type="inferred from homology"/>
<feature type="transmembrane region" description="Helical" evidence="7">
    <location>
        <begin position="600"/>
        <end position="623"/>
    </location>
</feature>
<dbReference type="EMBL" id="CAJOBQ010003898">
    <property type="protein sequence ID" value="CAF4621042.1"/>
    <property type="molecule type" value="Genomic_DNA"/>
</dbReference>
<sequence length="792" mass="89573">MESRNTYQNTNDPYRQHEDQDQTELYEYDNEKRSSATRLRSLFGPNLLQNPPKILRDAPNLLNSLPASVDRTLLYAKLFYFWYFAAFGSLFPLLSIYFKQMGMGPSYCGILMGFRPFVEFVSAPFWSVVSTRFRQAKNILLMALLSWIVFTLAIGLINPPPHSCWREMNATHQSIERVGHRTSRVNPNPKTHTKRSIVTLPIVSSKNSKLTTDIIDQGKTYISNQTNLLKKNFSTSTVTRSITTTLSIATTRRAKAIKSTTAKTIKTTQLSNKNNGDDEDEDDSEDDDVEDNQEDNAIIENRKTTTQSNRKQSDTNNVLHINTLKKTIGNPISITVTNISLVKPLASSVLYEQKDVRNVFMVFLLLIIIGEFFSAPAITLADAYTLTCLAQDTEQYGRQRMYGSLGWGLAIFIVATILDQSKSLTFYACGTSGPLEKNYTVCFAAFTVCMIFAFITATRFQYSYDTNEQVPLNILNKDLKRAAYPPIKPNSNERTIHSIINDEQQIQINVNETLYTIPDSVKLMQIIRLFMALKNGTFLFITWWMGCGVGLVFTFLFWHLQDLGGSPTLFGVASVINHISELFAYFFLYELIHRFGHIKILYMGLLGNFIRFVYISMITNPWWVLPFEFIQGLTHAAVWATACSYLSQAAPEGLRISCQGVLQGFHFGFGRGCGALFGGFFASYFGTDITFRAYGIICLILMIVFIYMNNRYQQQTETGYGPNLNVDDPHQFMGNSPRLAPYGAPANPKWQTKFSSGLTVGIKQDQLPSTPIMPFDTQIAAASYSRGYHYGY</sequence>
<feature type="transmembrane region" description="Helical" evidence="7">
    <location>
        <begin position="104"/>
        <end position="126"/>
    </location>
</feature>
<evidence type="ECO:0000313" key="11">
    <source>
        <dbReference type="Proteomes" id="UP000663869"/>
    </source>
</evidence>
<dbReference type="PANTHER" id="PTHR16172">
    <property type="entry name" value="MAJOR FACILITATOR SUPERFAMILY DOMAIN-CONTAINING PROTEIN 6-LIKE"/>
    <property type="match status" value="1"/>
</dbReference>
<feature type="transmembrane region" description="Helical" evidence="7">
    <location>
        <begin position="359"/>
        <end position="380"/>
    </location>
</feature>
<feature type="transmembrane region" description="Helical" evidence="7">
    <location>
        <begin position="538"/>
        <end position="558"/>
    </location>
</feature>
<dbReference type="GO" id="GO:0016020">
    <property type="term" value="C:membrane"/>
    <property type="evidence" value="ECO:0007669"/>
    <property type="project" value="UniProtKB-SubCell"/>
</dbReference>
<feature type="region of interest" description="Disordered" evidence="6">
    <location>
        <begin position="268"/>
        <end position="314"/>
    </location>
</feature>
<evidence type="ECO:0000313" key="10">
    <source>
        <dbReference type="EMBL" id="CAF4621042.1"/>
    </source>
</evidence>
<dbReference type="InterPro" id="IPR051717">
    <property type="entry name" value="MFS_MFSD6"/>
</dbReference>
<dbReference type="Proteomes" id="UP000663862">
    <property type="component" value="Unassembled WGS sequence"/>
</dbReference>
<evidence type="ECO:0000313" key="9">
    <source>
        <dbReference type="EMBL" id="CAF3571774.1"/>
    </source>
</evidence>
<reference evidence="9" key="1">
    <citation type="submission" date="2021-02" db="EMBL/GenBank/DDBJ databases">
        <authorList>
            <person name="Nowell W R."/>
        </authorList>
    </citation>
    <scope>NUCLEOTIDE SEQUENCE</scope>
</reference>
<dbReference type="InterPro" id="IPR024989">
    <property type="entry name" value="MFS_assoc_dom"/>
</dbReference>
<feature type="transmembrane region" description="Helical" evidence="7">
    <location>
        <begin position="401"/>
        <end position="418"/>
    </location>
</feature>
<feature type="region of interest" description="Disordered" evidence="6">
    <location>
        <begin position="1"/>
        <end position="21"/>
    </location>
</feature>
<dbReference type="AlphaFoldDB" id="A0A818LWZ9"/>
<evidence type="ECO:0000256" key="2">
    <source>
        <dbReference type="ARBA" id="ARBA00005241"/>
    </source>
</evidence>
<feature type="compositionally biased region" description="Polar residues" evidence="6">
    <location>
        <begin position="1"/>
        <end position="13"/>
    </location>
</feature>
<dbReference type="Proteomes" id="UP000663869">
    <property type="component" value="Unassembled WGS sequence"/>
</dbReference>
<accession>A0A818LWZ9</accession>
<evidence type="ECO:0000256" key="6">
    <source>
        <dbReference type="SAM" id="MobiDB-lite"/>
    </source>
</evidence>